<dbReference type="Pfam" id="PF03161">
    <property type="entry name" value="LAGLIDADG_2"/>
    <property type="match status" value="1"/>
</dbReference>
<keyword evidence="3" id="KW-0255">Endonuclease</keyword>
<name>A0A5Q0N2F3_AMAPH</name>
<protein>
    <submittedName>
        <fullName evidence="3">LAGLIDADG endonuclease type 2</fullName>
    </submittedName>
</protein>
<keyword evidence="3" id="KW-0496">Mitochondrion</keyword>
<geneLocation type="mitochondrion" evidence="3"/>
<keyword evidence="3" id="KW-0378">Hydrolase</keyword>
<comment type="function">
    <text evidence="1">Mitochondrial DNA endonuclease involved in intron homing.</text>
</comment>
<dbReference type="GeneID" id="42437906"/>
<reference evidence="3" key="1">
    <citation type="journal article" name="Front. Microbiol.">
        <title>Comparative Mitogenome Analysis Reveals Mitochondrial Genome Differentiation in Ectomycorrhizal and Asymbiotic Amanita Species.</title>
        <authorList>
            <person name="Li Q."/>
            <person name="He X."/>
            <person name="Ren Y."/>
            <person name="Xiong C."/>
            <person name="Jin X."/>
            <person name="Peng L."/>
            <person name="Huang W."/>
        </authorList>
    </citation>
    <scope>NUCLEOTIDE SEQUENCE</scope>
</reference>
<evidence type="ECO:0000313" key="3">
    <source>
        <dbReference type="EMBL" id="QFZ98675.1"/>
    </source>
</evidence>
<dbReference type="InterPro" id="IPR027434">
    <property type="entry name" value="Homing_endonucl"/>
</dbReference>
<organism evidence="3">
    <name type="scientific">Amanita phalloides</name>
    <name type="common">Death cap</name>
    <dbReference type="NCBI Taxonomy" id="67723"/>
    <lineage>
        <taxon>Eukaryota</taxon>
        <taxon>Fungi</taxon>
        <taxon>Dikarya</taxon>
        <taxon>Basidiomycota</taxon>
        <taxon>Agaricomycotina</taxon>
        <taxon>Agaricomycetes</taxon>
        <taxon>Agaricomycetidae</taxon>
        <taxon>Agaricales</taxon>
        <taxon>Pluteineae</taxon>
        <taxon>Amanitaceae</taxon>
        <taxon>Amanita</taxon>
    </lineage>
</organism>
<proteinExistence type="predicted"/>
<feature type="domain" description="Homing endonuclease LAGLIDADG" evidence="2">
    <location>
        <begin position="14"/>
        <end position="129"/>
    </location>
</feature>
<dbReference type="Gene3D" id="3.10.28.10">
    <property type="entry name" value="Homing endonucleases"/>
    <property type="match status" value="1"/>
</dbReference>
<sequence>MSNPVKSLEVKGLNKVYINYILKTRSLNIFNSYHDMFYRLNPETNKYTKIVPENIIDLMDPIVLAYLIQGDGNLDKGRNRVRIYTNSYSKVEVEQLATSIKTKLNIYTAVLLDRKDQYNLTIEANNSKLLYS</sequence>
<dbReference type="InterPro" id="IPR004860">
    <property type="entry name" value="LAGLIDADG_dom"/>
</dbReference>
<dbReference type="EMBL" id="MK993560">
    <property type="protein sequence ID" value="QFZ98675.1"/>
    <property type="molecule type" value="Genomic_DNA"/>
</dbReference>
<gene>
    <name evidence="3" type="primary">orf132</name>
</gene>
<dbReference type="SUPFAM" id="SSF55608">
    <property type="entry name" value="Homing endonucleases"/>
    <property type="match status" value="1"/>
</dbReference>
<accession>A0A5Q0N2F3</accession>
<keyword evidence="3" id="KW-0540">Nuclease</keyword>
<evidence type="ECO:0000256" key="1">
    <source>
        <dbReference type="ARBA" id="ARBA00002670"/>
    </source>
</evidence>
<dbReference type="GO" id="GO:0004519">
    <property type="term" value="F:endonuclease activity"/>
    <property type="evidence" value="ECO:0007669"/>
    <property type="project" value="UniProtKB-KW"/>
</dbReference>
<dbReference type="RefSeq" id="YP_009710726.1">
    <property type="nucleotide sequence ID" value="NC_045200.1"/>
</dbReference>
<evidence type="ECO:0000259" key="2">
    <source>
        <dbReference type="Pfam" id="PF03161"/>
    </source>
</evidence>
<dbReference type="AlphaFoldDB" id="A0A5Q0N2F3"/>